<dbReference type="Gene3D" id="2.60.40.10">
    <property type="entry name" value="Immunoglobulins"/>
    <property type="match status" value="2"/>
</dbReference>
<dbReference type="GO" id="GO:0005929">
    <property type="term" value="C:cilium"/>
    <property type="evidence" value="ECO:0007669"/>
    <property type="project" value="TreeGrafter"/>
</dbReference>
<protein>
    <submittedName>
        <fullName evidence="1">Immunoglobulin-like fold</fullName>
    </submittedName>
</protein>
<dbReference type="GO" id="GO:0005737">
    <property type="term" value="C:cytoplasm"/>
    <property type="evidence" value="ECO:0007669"/>
    <property type="project" value="TreeGrafter"/>
</dbReference>
<organism evidence="1 2">
    <name type="scientific">Cinara cedri</name>
    <dbReference type="NCBI Taxonomy" id="506608"/>
    <lineage>
        <taxon>Eukaryota</taxon>
        <taxon>Metazoa</taxon>
        <taxon>Ecdysozoa</taxon>
        <taxon>Arthropoda</taxon>
        <taxon>Hexapoda</taxon>
        <taxon>Insecta</taxon>
        <taxon>Pterygota</taxon>
        <taxon>Neoptera</taxon>
        <taxon>Paraneoptera</taxon>
        <taxon>Hemiptera</taxon>
        <taxon>Sternorrhyncha</taxon>
        <taxon>Aphidomorpha</taxon>
        <taxon>Aphidoidea</taxon>
        <taxon>Aphididae</taxon>
        <taxon>Lachninae</taxon>
        <taxon>Cinara</taxon>
    </lineage>
</organism>
<dbReference type="InterPro" id="IPR013783">
    <property type="entry name" value="Ig-like_fold"/>
</dbReference>
<dbReference type="PANTHER" id="PTHR46348:SF1">
    <property type="entry name" value="DELETED IN LUNG AND ESOPHAGEAL CANCER PROTEIN 1"/>
    <property type="match status" value="1"/>
</dbReference>
<dbReference type="GO" id="GO:0015631">
    <property type="term" value="F:tubulin binding"/>
    <property type="evidence" value="ECO:0007669"/>
    <property type="project" value="TreeGrafter"/>
</dbReference>
<dbReference type="Pfam" id="PF23316">
    <property type="entry name" value="Ig_DLEC1_6th"/>
    <property type="match status" value="1"/>
</dbReference>
<accession>A0A5E4MF30</accession>
<dbReference type="Proteomes" id="UP000325440">
    <property type="component" value="Unassembled WGS sequence"/>
</dbReference>
<dbReference type="OrthoDB" id="2115465at2759"/>
<dbReference type="PANTHER" id="PTHR46348">
    <property type="entry name" value="DELETED IN LUNG AND ESOPHAGEAL CANCER PROTEIN 1"/>
    <property type="match status" value="1"/>
</dbReference>
<gene>
    <name evidence="1" type="ORF">CINCED_3A022655</name>
</gene>
<dbReference type="InterPro" id="IPR033304">
    <property type="entry name" value="DLEC1"/>
</dbReference>
<keyword evidence="2" id="KW-1185">Reference proteome</keyword>
<proteinExistence type="predicted"/>
<evidence type="ECO:0000313" key="2">
    <source>
        <dbReference type="Proteomes" id="UP000325440"/>
    </source>
</evidence>
<dbReference type="EMBL" id="CABPRJ010000485">
    <property type="protein sequence ID" value="VVC28922.1"/>
    <property type="molecule type" value="Genomic_DNA"/>
</dbReference>
<evidence type="ECO:0000313" key="1">
    <source>
        <dbReference type="EMBL" id="VVC28922.1"/>
    </source>
</evidence>
<sequence length="971" mass="110811">MCVQETVKFVNNGTRPVYVSWIPDFTGHLQQLHTSVTVNPESIEVVKTARVHVRVEPDRPGRLRKTLKFKIENHDGDTGETEVYVRGVVERIPDVRFREVAVKTMVNICTGTPVTYDVEFRVRSDRVFDVQRQLFDFSAHSETPYGEVESYGPYGNNDGNEILMTLNFQIPINTEKTGISCQLAEWSFAAAGSKTVCYTQAVAYVKLPDVRLNVNAITIAKPLYKGISHRQDGIRLINNTNCDFVYSWGNPTGADANNMDCVFKPSNGTVNGNSSVEFELIMTPMTCGHLNQYLVPCFMQSDELKPQQITIECLVKDFMATITYVDAFGEKETIVCQNNQNQCIFNNGTNNLDEIDELENDYIDENQISTKNSVNSFNTTEYSQESFETKPENLQELAKWHLAKQPIHDTRLLWLPGMAIQQKFGPLSNYDSLHLHPAMAFKNTECNTAMKQCITVRNTTEIPCHVKSKVHNHYDGNEFSTTSTNRAGSSSGESTDVSDKCCLIWIERNNEVLVGPDEFHISVWVLATAWGRYEDMLTIEFHVEDDVLPVIYIPLIIQAITFPIEFPIAVNVHRPTVKFSLYSNDAEYRLQILNNSAIPVQVSWRIYNESEKKRPFGVVFDTITPDVPNLWSFKIDRYYGAQFPRYFSIKPLVLKLRPKEKSYVTFFLDRTKEEYIYRNEYNTVYAKAVGTVIALKPSGNYCTREDGFKLKPAIVELNSETRHSIYPKLILRETDNVFKVSASQIYISGPPFHITITRIFTMINLLQYPTVISLYIDKPFTIKSLTSIRYGNCPRNSNLCVFYEDLIKIELQVSISMTNVHKPKIPKESMSFRKHVQVGHLYAICENSYYKPKMISPFEVHVYFPVLKLSPNNINFGQVAVRKTKSIEVMLSSYPGPERFFMIDSKYQEFQISPTTGVASQKPILLTITFKPETDKSYSDKISIGTAIPMEYIYLELSGFGTKNSSENNSL</sequence>
<dbReference type="AlphaFoldDB" id="A0A5E4MF30"/>
<name>A0A5E4MF30_9HEMI</name>
<reference evidence="1 2" key="1">
    <citation type="submission" date="2019-08" db="EMBL/GenBank/DDBJ databases">
        <authorList>
            <person name="Alioto T."/>
            <person name="Alioto T."/>
            <person name="Gomez Garrido J."/>
        </authorList>
    </citation>
    <scope>NUCLEOTIDE SEQUENCE [LARGE SCALE GENOMIC DNA]</scope>
</reference>
<dbReference type="GO" id="GO:0008285">
    <property type="term" value="P:negative regulation of cell population proliferation"/>
    <property type="evidence" value="ECO:0007669"/>
    <property type="project" value="InterPro"/>
</dbReference>